<accession>A0ABQ2P471</accession>
<protein>
    <submittedName>
        <fullName evidence="2">Uncharacterized protein</fullName>
    </submittedName>
</protein>
<feature type="compositionally biased region" description="Polar residues" evidence="1">
    <location>
        <begin position="1"/>
        <end position="11"/>
    </location>
</feature>
<feature type="region of interest" description="Disordered" evidence="1">
    <location>
        <begin position="1"/>
        <end position="28"/>
    </location>
</feature>
<sequence>MPRLQSAQPETAATRPEKRPAPASQDHYLGSVSELLVAGVVTMLLERYYQWKSRRSAAEKH</sequence>
<dbReference type="Proteomes" id="UP000637267">
    <property type="component" value="Unassembled WGS sequence"/>
</dbReference>
<gene>
    <name evidence="2" type="ORF">GCM10010970_01950</name>
</gene>
<organism evidence="2 3">
    <name type="scientific">Silvimonas iriomotensis</name>
    <dbReference type="NCBI Taxonomy" id="449662"/>
    <lineage>
        <taxon>Bacteria</taxon>
        <taxon>Pseudomonadati</taxon>
        <taxon>Pseudomonadota</taxon>
        <taxon>Betaproteobacteria</taxon>
        <taxon>Neisseriales</taxon>
        <taxon>Chitinibacteraceae</taxon>
        <taxon>Silvimonas</taxon>
    </lineage>
</organism>
<keyword evidence="3" id="KW-1185">Reference proteome</keyword>
<evidence type="ECO:0000256" key="1">
    <source>
        <dbReference type="SAM" id="MobiDB-lite"/>
    </source>
</evidence>
<proteinExistence type="predicted"/>
<evidence type="ECO:0000313" key="2">
    <source>
        <dbReference type="EMBL" id="GGP17867.1"/>
    </source>
</evidence>
<name>A0ABQ2P471_9NEIS</name>
<evidence type="ECO:0000313" key="3">
    <source>
        <dbReference type="Proteomes" id="UP000637267"/>
    </source>
</evidence>
<reference evidence="3" key="1">
    <citation type="journal article" date="2019" name="Int. J. Syst. Evol. Microbiol.">
        <title>The Global Catalogue of Microorganisms (GCM) 10K type strain sequencing project: providing services to taxonomists for standard genome sequencing and annotation.</title>
        <authorList>
            <consortium name="The Broad Institute Genomics Platform"/>
            <consortium name="The Broad Institute Genome Sequencing Center for Infectious Disease"/>
            <person name="Wu L."/>
            <person name="Ma J."/>
        </authorList>
    </citation>
    <scope>NUCLEOTIDE SEQUENCE [LARGE SCALE GENOMIC DNA]</scope>
    <source>
        <strain evidence="3">CGMCC 1.8859</strain>
    </source>
</reference>
<comment type="caution">
    <text evidence="2">The sequence shown here is derived from an EMBL/GenBank/DDBJ whole genome shotgun (WGS) entry which is preliminary data.</text>
</comment>
<dbReference type="RefSeq" id="WP_188701400.1">
    <property type="nucleotide sequence ID" value="NZ_BMLX01000001.1"/>
</dbReference>
<dbReference type="EMBL" id="BMLX01000001">
    <property type="protein sequence ID" value="GGP17867.1"/>
    <property type="molecule type" value="Genomic_DNA"/>
</dbReference>